<dbReference type="InterPro" id="IPR027417">
    <property type="entry name" value="P-loop_NTPase"/>
</dbReference>
<evidence type="ECO:0000256" key="14">
    <source>
        <dbReference type="SAM" id="MobiDB-lite"/>
    </source>
</evidence>
<dbReference type="FunFam" id="1.20.140.100:FF:000003">
    <property type="entry name" value="Dynein, axonemal, heavy chain 5"/>
    <property type="match status" value="1"/>
</dbReference>
<evidence type="ECO:0000256" key="12">
    <source>
        <dbReference type="ARBA" id="ARBA00023212"/>
    </source>
</evidence>
<dbReference type="Gene3D" id="1.20.58.1120">
    <property type="match status" value="1"/>
</dbReference>
<keyword evidence="8" id="KW-0243">Dynein</keyword>
<dbReference type="InterPro" id="IPR013594">
    <property type="entry name" value="Dynein_heavy_tail"/>
</dbReference>
<protein>
    <submittedName>
        <fullName evidence="16">Dynein heavy chain 8, axonemal-like</fullName>
    </submittedName>
</protein>
<evidence type="ECO:0000256" key="3">
    <source>
        <dbReference type="ARBA" id="ARBA00022490"/>
    </source>
</evidence>
<dbReference type="GO" id="GO:0007018">
    <property type="term" value="P:microtubule-based movement"/>
    <property type="evidence" value="ECO:0007669"/>
    <property type="project" value="InterPro"/>
</dbReference>
<feature type="region of interest" description="Disordered" evidence="14">
    <location>
        <begin position="1163"/>
        <end position="1189"/>
    </location>
</feature>
<dbReference type="Pfam" id="PF25007">
    <property type="entry name" value="DYH2-5-8_CC"/>
    <property type="match status" value="1"/>
</dbReference>
<dbReference type="InterPro" id="IPR056759">
    <property type="entry name" value="DYH2-5-8_CC"/>
</dbReference>
<comment type="subcellular location">
    <subcellularLocation>
        <location evidence="1">Cytoplasm</location>
        <location evidence="1">Cytoskeleton</location>
        <location evidence="1">Cilium axoneme</location>
    </subcellularLocation>
</comment>
<dbReference type="InterPro" id="IPR026983">
    <property type="entry name" value="DHC"/>
</dbReference>
<evidence type="ECO:0000256" key="9">
    <source>
        <dbReference type="ARBA" id="ARBA00023054"/>
    </source>
</evidence>
<evidence type="ECO:0000256" key="5">
    <source>
        <dbReference type="ARBA" id="ARBA00022737"/>
    </source>
</evidence>
<keyword evidence="13" id="KW-0966">Cell projection</keyword>
<dbReference type="InterPro" id="IPR013602">
    <property type="entry name" value="Dynein_heavy_linker"/>
</dbReference>
<dbReference type="FunFam" id="1.10.472.130:FF:000009">
    <property type="entry name" value="Dynein heavy chain 5, axonemal"/>
    <property type="match status" value="1"/>
</dbReference>
<feature type="compositionally biased region" description="Polar residues" evidence="14">
    <location>
        <begin position="1168"/>
        <end position="1184"/>
    </location>
</feature>
<dbReference type="SMART" id="SM00382">
    <property type="entry name" value="AAA"/>
    <property type="match status" value="3"/>
</dbReference>
<evidence type="ECO:0000256" key="4">
    <source>
        <dbReference type="ARBA" id="ARBA00022701"/>
    </source>
</evidence>
<keyword evidence="11" id="KW-0505">Motor protein</keyword>
<evidence type="ECO:0000256" key="6">
    <source>
        <dbReference type="ARBA" id="ARBA00022741"/>
    </source>
</evidence>
<keyword evidence="10" id="KW-0969">Cilium</keyword>
<dbReference type="GO" id="GO:0005858">
    <property type="term" value="C:axonemal dynein complex"/>
    <property type="evidence" value="ECO:0007669"/>
    <property type="project" value="TreeGrafter"/>
</dbReference>
<dbReference type="InterPro" id="IPR041466">
    <property type="entry name" value="Dynein_AAA5_ext"/>
</dbReference>
<dbReference type="Gene3D" id="1.10.8.710">
    <property type="match status" value="1"/>
</dbReference>
<reference evidence="16" key="1">
    <citation type="submission" date="2025-08" db="UniProtKB">
        <authorList>
            <consortium name="RefSeq"/>
        </authorList>
    </citation>
    <scope>IDENTIFICATION</scope>
    <source>
        <tissue evidence="16">Leukocyte</tissue>
    </source>
</reference>
<sequence length="2916" mass="333060">MEPEEGGPPPQGEEAPRSSEEAAPPPPESSAPPPSGDEAPPPQAEEAPPPPAGEAPPPAGEAAPSEGVTPALSTSVVDYRTLVPSEEEDEETSQARIRPRIAPRPVQSVLSDVLSQSARRPSKFRRSMSGIPNLQETLRERQARFRDARENRKTKIDPGYKYIFEILAEKIGLDHVTVEELILDCPSLDPFIHFFEKDGCKTLKLLYQEGDVPGIECGRTIAGAGKGSKMMRLYVDSAAPDKLKGLCLFFVRCRNDVALNVKSIHEDVLFTVLDASKGLLSGIGKMLASVFLPAILATSNWGALNQSKQGESERQIFTETISRYLSFLDGARISIEGTVMLKKIDNVDFSRLLTFKEVTSAAGNAETVHQLEDVLMIWYKQIEQVLIESEQMRKEADDSGPLTELEHWKRMSAKFNYIIEQIKGPSCKAVINVLNVAHSKLLKNWRDLDARITDTANESKDNVRYLYTLEKVCQPLYNYDLVSMAHGIQNLINAIRMIHGVSRYYNTSERMTSLFIKVTNQMVTACKAYITEGGLIHVWDQETPVVLKKIQDCIFLFKEYQASFHKTRKQILESSGEKSFEVSEMYIFGKFEAFCKRLEKITEMITIVQTYSALSNSTIEGIDIMAIKFKNIYQGVKKKQYDILDPRRTEFDKDFLEFMTKISALEVQIQAFMNSTFGKILSSQQALQLLQRFQKLSIPCLQLEISHTIERILQYFVAELEATKKLYHSQKDDPPLARNMPPIAGKILWVRQLYRRINEPINYFFKNSEILSSAEGKAVIRQYNKISYVLVEFEVVYHTAWVKEISQLQYALQATLFVRHPETGKLLVNFDPKILEVVRETKCMIKMKLDVPEQAKKLLKLESKLKADKLYLQGLLQYYDDLCQEVPSVFVNLMTPKMKQVESVLREGLTILTWSSLTLESFFQEVESVLDMFNQLLKKVSDLCEMHIDTVLKEIAKTVLISLPESGATKVEDMLTLNETYTKEWADILNHKSKHVEEAVRELILIFEQIYEVKYTGKTGKKLPVEQPKHVVFGSETEEGDSVDYDVEVEKAADTNDKEDEFKKECKEVYAFFSHQLLDSLQKATRLSLDTMKKRIFVTSQYGRKWPEDIISFIKTEVHLAIPNVVMVPSLDDIQQAINRMIQLTLEVSRGVAHWGQQQARHVKPVLSSPTQTTADPNQPSTGKQLKKEERSFEEIIPARKLKNFYPGVAEHKDISKLVLLLSSSVNSLRKVAHEALQDFQKYKTLWTEDRDVKVKEFLANNPSLTEIRSEILHYATFEQEIDELKPVIVVGALELHTEPMKLALSIEAKAWKMLLCRYLNEEYKKKMSDMIAFINEYLKKLSRPIRDLDDVRFAMEALSCIRDNEIQMDMTLGPIEEAYGILNRFEVEVTKEESEAVDTLRYSFNKLQSKAVSVQDELVQVQPKFKSNLLEAVETFREDVTNFAEAYETEGPMVPNIPPQEASNRLQIFQANFDDLWRKFVTYSSGEQLFGLPVTDYEILHKTRKELNLLQKLYGLYDTVMGSISGYYEILWGDVDIEKINAELLEFQNRCRKLPKGLKDWQAFLDLKKRIDDFSESCPLLEMMTNKAMKQRHWDRISELTGTPFDVESDSFCLRNIMEAPLLKNKDDIEDICISAIKEKDIEAKMTQVVDNWTNQNLSFAAFKGKGELLLKGTESGEIITLMEDSLMVLGSLLSNRYNAPFKKNIQNWVYKLSTSSDIIEEWLVVQNLWVYLEAVFVGGDIAKQLPQEAKRFQNIDKAWIRIMQRAHENPNVISCCVGDETMGQLLPHLHEQLEVCQKSLSGYLEKKRLLFPRFFFVSDPVLLEILGQASDSHTIQPHLPAVSDNINEVTFHPKDYDRMMAVISREGEKIVLDSAVMAKGPVEIWLLDLLKSQMSSLHNIIRSAFYQISDSGFQLLPFLHHFPAQVGLLGIQMLWTHDSEEALNNAKDDRKVMQATNQKFLDILNTLISQTTHDLSKFDRVKFETLITIHVHQRDIFDDLVKMHIKSVTDFEWLKQSRFYFKEDLDQTVVSITDVDFIYQNEFLGCTDRLVITPLTDRCYITLAQALGMNMGGAPAGPAGTGKTETTKDMGRCLGKYVVVFNCSDQMDFRGLGRIFKGLAQSGSWGCFDEFNRIELPVLSVAAQQIYIVLTARKERKKQFIFSDGDCVDLNPEFGIFLTMNPGYAGRQELPENLKIQFRTVAMMVPDRQIIMRVKLASCGFLENVILAQKFYVLYKLCEEQLTKQVHYDFGLRNILSVLRTLGSQKRARPEDSELSTVMRGLRDMNLSKLVDEDEPLFLSLINDLFPGLQLDSSTYVELQAAVANQVELEGLINHPPWNLKLVQLYETSLVRHGLMTLGPSGSGKTMVITILMKALTECGRPHREMRMNPKAITAPQMFGRLDTATNDWTDGIFSTLWRKTLKAKKGENIFLILDGPVDAIWIENLNSVLDDNKTLTLANGDRIPMAPSCKLLFEVHNIENASPATVSRMGMVYISSSALSWRPILQAWLKKRTAQEGTVFLALYDKAFEDTYTFMKLNLNPKMQLLECNYIMQSLNLLEGLIPSKEEGGVSCVEHLHKLFVFGLMWSLGALLELESREKLEVFLRNHGSHLDLPEIPEGTNQTMYEFYVTDYGDWEHWNKKLQPYYYPTDSIPEYSSILVPNVDNIRTNFLIDTIAKQYKAVLLTGEQGTAKTVMVKAYLKKYDPEVQLSKVLNFSSATEPMMFQRTIESYVDKRMGSTYGPPGGRKMTIFIDDINMPMINEWGDQITNEIVRQMMEMEGMYSLDKPGDFTTIVDVQLIAAMIHPGGGRNDIPQRLKRQFTVFNCTLPSNTSIDKIFGIIGCGYFDPCRKFKPQICEMVGQLVSVGRVLWQWTKGANILTECFRMYVVLTRNQTRHPRKSRIFAEMRTLLFHL</sequence>
<dbReference type="FunFam" id="1.10.287.2620:FF:000003">
    <property type="entry name" value="Dynein, axonemal, heavy chain 5"/>
    <property type="match status" value="1"/>
</dbReference>
<evidence type="ECO:0000256" key="2">
    <source>
        <dbReference type="ARBA" id="ARBA00008887"/>
    </source>
</evidence>
<dbReference type="GO" id="GO:0045505">
    <property type="term" value="F:dynein intermediate chain binding"/>
    <property type="evidence" value="ECO:0007669"/>
    <property type="project" value="InterPro"/>
</dbReference>
<dbReference type="Gene3D" id="1.10.287.2620">
    <property type="match status" value="1"/>
</dbReference>
<keyword evidence="9" id="KW-0175">Coiled coil</keyword>
<dbReference type="KEGG" id="ccan:109678840"/>
<accession>A0A8B7TWX4</accession>
<dbReference type="Gene3D" id="3.40.50.300">
    <property type="entry name" value="P-loop containing nucleotide triphosphate hydrolases"/>
    <property type="match status" value="3"/>
</dbReference>
<dbReference type="GO" id="GO:0005524">
    <property type="term" value="F:ATP binding"/>
    <property type="evidence" value="ECO:0007669"/>
    <property type="project" value="UniProtKB-KW"/>
</dbReference>
<dbReference type="FunFam" id="1.20.58.1120:FF:000004">
    <property type="entry name" value="Dynein axonemal heavy chain 5"/>
    <property type="match status" value="1"/>
</dbReference>
<dbReference type="RefSeq" id="XP_020009850.1">
    <property type="nucleotide sequence ID" value="XM_020154261.1"/>
</dbReference>
<keyword evidence="4" id="KW-0493">Microtubule</keyword>
<dbReference type="Pfam" id="PF12775">
    <property type="entry name" value="AAA_7"/>
    <property type="match status" value="1"/>
</dbReference>
<feature type="domain" description="AAA+ ATPase" evidence="15">
    <location>
        <begin position="2355"/>
        <end position="2508"/>
    </location>
</feature>
<evidence type="ECO:0000256" key="8">
    <source>
        <dbReference type="ARBA" id="ARBA00023017"/>
    </source>
</evidence>
<dbReference type="Gene3D" id="1.20.140.100">
    <property type="entry name" value="Dynein heavy chain, N-terminal domain 2"/>
    <property type="match status" value="1"/>
</dbReference>
<feature type="compositionally biased region" description="Pro residues" evidence="14">
    <location>
        <begin position="23"/>
        <end position="59"/>
    </location>
</feature>
<dbReference type="PANTHER" id="PTHR46532:SF11">
    <property type="entry name" value="DYNEIN AXONEMAL HEAVY CHAIN 12"/>
    <property type="match status" value="1"/>
</dbReference>
<dbReference type="InterPro" id="IPR003593">
    <property type="entry name" value="AAA+_ATPase"/>
</dbReference>
<keyword evidence="5" id="KW-0677">Repeat</keyword>
<keyword evidence="6" id="KW-0547">Nucleotide-binding</keyword>
<dbReference type="GO" id="GO:0051959">
    <property type="term" value="F:dynein light intermediate chain binding"/>
    <property type="evidence" value="ECO:0007669"/>
    <property type="project" value="InterPro"/>
</dbReference>
<dbReference type="InterPro" id="IPR043157">
    <property type="entry name" value="Dynein_AAA1S"/>
</dbReference>
<proteinExistence type="inferred from homology"/>
<evidence type="ECO:0000256" key="10">
    <source>
        <dbReference type="ARBA" id="ARBA00023069"/>
    </source>
</evidence>
<feature type="compositionally biased region" description="Pro residues" evidence="14">
    <location>
        <begin position="1"/>
        <end position="11"/>
    </location>
</feature>
<dbReference type="FunFam" id="1.10.8.710:FF:000003">
    <property type="entry name" value="Dynein axonemal heavy chain 5"/>
    <property type="match status" value="1"/>
</dbReference>
<dbReference type="Gene3D" id="3.20.180.20">
    <property type="entry name" value="Dynein heavy chain, N-terminal domain 2"/>
    <property type="match status" value="1"/>
</dbReference>
<evidence type="ECO:0000256" key="11">
    <source>
        <dbReference type="ARBA" id="ARBA00023175"/>
    </source>
</evidence>
<dbReference type="Pfam" id="PF12774">
    <property type="entry name" value="AAA_6"/>
    <property type="match status" value="1"/>
</dbReference>
<dbReference type="FunFam" id="3.40.50.300:FF:000044">
    <property type="entry name" value="Dynein heavy chain 5, axonemal"/>
    <property type="match status" value="1"/>
</dbReference>
<dbReference type="InterPro" id="IPR042222">
    <property type="entry name" value="Dynein_2_N"/>
</dbReference>
<dbReference type="FunFam" id="3.40.50.300:FF:001221">
    <property type="entry name" value="Axonemal dynein heavy chain 8"/>
    <property type="match status" value="1"/>
</dbReference>
<dbReference type="InterPro" id="IPR042228">
    <property type="entry name" value="Dynein_linker_3"/>
</dbReference>
<dbReference type="Pfam" id="PF08393">
    <property type="entry name" value="DHC_N2"/>
    <property type="match status" value="1"/>
</dbReference>
<evidence type="ECO:0000256" key="13">
    <source>
        <dbReference type="ARBA" id="ARBA00023273"/>
    </source>
</evidence>
<dbReference type="CTD" id="1769"/>
<dbReference type="OrthoDB" id="447173at2759"/>
<dbReference type="GO" id="GO:0005874">
    <property type="term" value="C:microtubule"/>
    <property type="evidence" value="ECO:0007669"/>
    <property type="project" value="UniProtKB-KW"/>
</dbReference>
<gene>
    <name evidence="16" type="primary">LOC109678840</name>
</gene>
<dbReference type="SUPFAM" id="SSF52540">
    <property type="entry name" value="P-loop containing nucleoside triphosphate hydrolases"/>
    <property type="match status" value="3"/>
</dbReference>
<organism evidence="16">
    <name type="scientific">Castor canadensis</name>
    <name type="common">American beaver</name>
    <dbReference type="NCBI Taxonomy" id="51338"/>
    <lineage>
        <taxon>Eukaryota</taxon>
        <taxon>Metazoa</taxon>
        <taxon>Chordata</taxon>
        <taxon>Craniata</taxon>
        <taxon>Vertebrata</taxon>
        <taxon>Euteleostomi</taxon>
        <taxon>Mammalia</taxon>
        <taxon>Eutheria</taxon>
        <taxon>Euarchontoglires</taxon>
        <taxon>Glires</taxon>
        <taxon>Rodentia</taxon>
        <taxon>Castorimorpha</taxon>
        <taxon>Castoridae</taxon>
        <taxon>Castor</taxon>
    </lineage>
</organism>
<dbReference type="FunFam" id="3.20.180.20:FF:000001">
    <property type="entry name" value="Dynein axonemal heavy chain 5"/>
    <property type="match status" value="1"/>
</dbReference>
<comment type="similarity">
    <text evidence="2">Belongs to the dynein heavy chain family.</text>
</comment>
<dbReference type="InterPro" id="IPR035699">
    <property type="entry name" value="AAA_6"/>
</dbReference>
<dbReference type="Gene3D" id="1.10.472.130">
    <property type="match status" value="1"/>
</dbReference>
<dbReference type="Pfam" id="PF08385">
    <property type="entry name" value="DHC_N1"/>
    <property type="match status" value="1"/>
</dbReference>
<evidence type="ECO:0000256" key="7">
    <source>
        <dbReference type="ARBA" id="ARBA00022840"/>
    </source>
</evidence>
<dbReference type="PANTHER" id="PTHR46532">
    <property type="entry name" value="MALE FERTILITY FACTOR KL5"/>
    <property type="match status" value="1"/>
</dbReference>
<name>A0A8B7TWX4_CASCN</name>
<feature type="domain" description="AAA+ ATPase" evidence="15">
    <location>
        <begin position="2074"/>
        <end position="2218"/>
    </location>
</feature>
<keyword evidence="7" id="KW-0067">ATP-binding</keyword>
<dbReference type="Pfam" id="PF17852">
    <property type="entry name" value="Dynein_AAA_lid"/>
    <property type="match status" value="1"/>
</dbReference>
<evidence type="ECO:0000259" key="15">
    <source>
        <dbReference type="SMART" id="SM00382"/>
    </source>
</evidence>
<keyword evidence="12" id="KW-0206">Cytoskeleton</keyword>
<evidence type="ECO:0000256" key="1">
    <source>
        <dbReference type="ARBA" id="ARBA00004430"/>
    </source>
</evidence>
<evidence type="ECO:0000313" key="16">
    <source>
        <dbReference type="RefSeq" id="XP_020009850.1"/>
    </source>
</evidence>
<keyword evidence="3" id="KW-0963">Cytoplasm</keyword>
<feature type="region of interest" description="Disordered" evidence="14">
    <location>
        <begin position="1"/>
        <end position="103"/>
    </location>
</feature>
<feature type="domain" description="AAA+ ATPase" evidence="15">
    <location>
        <begin position="2681"/>
        <end position="2829"/>
    </location>
</feature>
<dbReference type="FunFam" id="3.40.50.300:FF:000543">
    <property type="entry name" value="Dynein axonemal heavy chain 5"/>
    <property type="match status" value="1"/>
</dbReference>